<evidence type="ECO:0000256" key="9">
    <source>
        <dbReference type="HAMAP-Rule" id="MF_00232"/>
    </source>
</evidence>
<protein>
    <recommendedName>
        <fullName evidence="4 9">Translation initiation factor 2 subunit beta</fullName>
    </recommendedName>
    <alternativeName>
        <fullName evidence="7 9">aIF2-beta</fullName>
    </alternativeName>
    <alternativeName>
        <fullName evidence="8 9">eIF-2-beta</fullName>
    </alternativeName>
</protein>
<gene>
    <name evidence="9" type="primary">eif2b</name>
    <name evidence="11" type="ORF">JH146_0489</name>
</gene>
<evidence type="ECO:0000256" key="5">
    <source>
        <dbReference type="ARBA" id="ARBA00022540"/>
    </source>
</evidence>
<accession>A0A076LIK2</accession>
<dbReference type="PANTHER" id="PTHR23001">
    <property type="entry name" value="EUKARYOTIC TRANSLATION INITIATION FACTOR"/>
    <property type="match status" value="1"/>
</dbReference>
<comment type="function">
    <text evidence="1 9">eIF-2 functions in the early steps of protein synthesis by forming a ternary complex with GTP and initiator tRNA.</text>
</comment>
<feature type="domain" description="Translation initiation factor IF2/IF5" evidence="10">
    <location>
        <begin position="30"/>
        <end position="137"/>
    </location>
</feature>
<dbReference type="InterPro" id="IPR004458">
    <property type="entry name" value="TIF2_bsu_arc"/>
</dbReference>
<evidence type="ECO:0000259" key="10">
    <source>
        <dbReference type="SMART" id="SM00653"/>
    </source>
</evidence>
<dbReference type="AlphaFoldDB" id="A0A076LIK2"/>
<dbReference type="OrthoDB" id="38099at2157"/>
<dbReference type="NCBIfam" id="NF003067">
    <property type="entry name" value="PRK03988.1"/>
    <property type="match status" value="1"/>
</dbReference>
<keyword evidence="5 9" id="KW-0396">Initiation factor</keyword>
<evidence type="ECO:0000256" key="6">
    <source>
        <dbReference type="ARBA" id="ARBA00022917"/>
    </source>
</evidence>
<dbReference type="GeneID" id="24891089"/>
<proteinExistence type="inferred from homology"/>
<dbReference type="SUPFAM" id="SSF100966">
    <property type="entry name" value="Translation initiation factor 2 beta, aIF2beta, N-terminal domain"/>
    <property type="match status" value="1"/>
</dbReference>
<dbReference type="Proteomes" id="UP000028781">
    <property type="component" value="Chromosome"/>
</dbReference>
<evidence type="ECO:0000313" key="11">
    <source>
        <dbReference type="EMBL" id="AIJ05339.1"/>
    </source>
</evidence>
<dbReference type="NCBIfam" id="TIGR00311">
    <property type="entry name" value="aIF-2beta"/>
    <property type="match status" value="1"/>
</dbReference>
<dbReference type="Gene3D" id="3.30.30.170">
    <property type="match status" value="1"/>
</dbReference>
<evidence type="ECO:0000256" key="3">
    <source>
        <dbReference type="ARBA" id="ARBA00011243"/>
    </source>
</evidence>
<dbReference type="InterPro" id="IPR016189">
    <property type="entry name" value="Transl_init_fac_IF2/IF5_N"/>
</dbReference>
<evidence type="ECO:0000256" key="2">
    <source>
        <dbReference type="ARBA" id="ARBA00010397"/>
    </source>
</evidence>
<reference evidence="11 12" key="1">
    <citation type="journal article" date="2015" name="Int. J. Syst. Evol. Microbiol.">
        <title>M ethanocaldococcus bathoardescens sp. nov., a hyperthermophilic methanogen isolated from a volcanically active deep-sea hydrothermal vent.</title>
        <authorList>
            <person name="Stewart L.C."/>
            <person name="Jung J.H."/>
            <person name="Kim Y.T."/>
            <person name="Kwon S.W."/>
            <person name="Park C.S."/>
            <person name="Holden J.F."/>
        </authorList>
    </citation>
    <scope>NUCLEOTIDE SEQUENCE [LARGE SCALE GENOMIC DNA]</scope>
    <source>
        <strain evidence="11 12">JH146</strain>
    </source>
</reference>
<sequence>MSDLESIDYYDYKALLKRARSQIPDYVFQKDRFELPEIEILIEGNRTIIRNFRELAKAVNRDEEFFAKYLLKETGSAGNLEGGRLILQRRISPELLKSRINDFLREYVICRECGKPDTKIIKEGRVHLLKCMACGAIRPIRMI</sequence>
<dbReference type="InterPro" id="IPR045196">
    <property type="entry name" value="IF2/IF5"/>
</dbReference>
<evidence type="ECO:0000256" key="4">
    <source>
        <dbReference type="ARBA" id="ARBA00022314"/>
    </source>
</evidence>
<dbReference type="SUPFAM" id="SSF75689">
    <property type="entry name" value="Zinc-binding domain of translation initiation factor 2 beta"/>
    <property type="match status" value="1"/>
</dbReference>
<dbReference type="EMBL" id="CP009149">
    <property type="protein sequence ID" value="AIJ05339.1"/>
    <property type="molecule type" value="Genomic_DNA"/>
</dbReference>
<dbReference type="KEGG" id="mjh:JH146_0489"/>
<comment type="subunit">
    <text evidence="3 9">Heterotrimer composed of an alpha, a beta and a gamma chain.</text>
</comment>
<keyword evidence="6 9" id="KW-0648">Protein biosynthesis</keyword>
<dbReference type="PANTHER" id="PTHR23001:SF3">
    <property type="entry name" value="EUKARYOTIC TRANSLATION INITIATION FACTOR 2 SUBUNIT 2"/>
    <property type="match status" value="1"/>
</dbReference>
<dbReference type="SMART" id="SM00653">
    <property type="entry name" value="eIF2B_5"/>
    <property type="match status" value="1"/>
</dbReference>
<dbReference type="Pfam" id="PF01873">
    <property type="entry name" value="eIF-5_eIF-2B"/>
    <property type="match status" value="1"/>
</dbReference>
<name>A0A076LIK2_9EURY</name>
<evidence type="ECO:0000256" key="1">
    <source>
        <dbReference type="ARBA" id="ARBA00003323"/>
    </source>
</evidence>
<dbReference type="GO" id="GO:0003743">
    <property type="term" value="F:translation initiation factor activity"/>
    <property type="evidence" value="ECO:0007669"/>
    <property type="project" value="UniProtKB-UniRule"/>
</dbReference>
<evidence type="ECO:0000256" key="7">
    <source>
        <dbReference type="ARBA" id="ARBA00031466"/>
    </source>
</evidence>
<organism evidence="11 12">
    <name type="scientific">Methanocaldococcus bathoardescens</name>
    <dbReference type="NCBI Taxonomy" id="1301915"/>
    <lineage>
        <taxon>Archaea</taxon>
        <taxon>Methanobacteriati</taxon>
        <taxon>Methanobacteriota</taxon>
        <taxon>Methanomada group</taxon>
        <taxon>Methanococci</taxon>
        <taxon>Methanococcales</taxon>
        <taxon>Methanocaldococcaceae</taxon>
        <taxon>Methanocaldococcus</taxon>
    </lineage>
</organism>
<dbReference type="HAMAP" id="MF_00232">
    <property type="entry name" value="eIF_2_beta"/>
    <property type="match status" value="1"/>
</dbReference>
<dbReference type="InterPro" id="IPR016190">
    <property type="entry name" value="Transl_init_fac_IF2/IF5_Zn-bd"/>
</dbReference>
<evidence type="ECO:0000256" key="8">
    <source>
        <dbReference type="ARBA" id="ARBA00032408"/>
    </source>
</evidence>
<comment type="similarity">
    <text evidence="2 9">Belongs to the eIF-2-beta/eIF-5 family.</text>
</comment>
<keyword evidence="12" id="KW-1185">Reference proteome</keyword>
<dbReference type="InterPro" id="IPR002735">
    <property type="entry name" value="Transl_init_fac_IF2/IF5_dom"/>
</dbReference>
<dbReference type="STRING" id="1301915.JH146_0489"/>
<evidence type="ECO:0000313" key="12">
    <source>
        <dbReference type="Proteomes" id="UP000028781"/>
    </source>
</evidence>
<dbReference type="HOGENOM" id="CLU_026663_3_1_2"/>
<dbReference type="RefSeq" id="WP_048201541.1">
    <property type="nucleotide sequence ID" value="NZ_CP009149.1"/>
</dbReference>